<dbReference type="InterPro" id="IPR007650">
    <property type="entry name" value="Zf-FLZ_dom"/>
</dbReference>
<evidence type="ECO:0000256" key="3">
    <source>
        <dbReference type="ARBA" id="ARBA00022771"/>
    </source>
</evidence>
<comment type="similarity">
    <text evidence="1">Belongs to the FLZ family.</text>
</comment>
<evidence type="ECO:0000259" key="5">
    <source>
        <dbReference type="PROSITE" id="PS51795"/>
    </source>
</evidence>
<gene>
    <name evidence="7" type="primary">LOC111281152</name>
</gene>
<dbReference type="InterPro" id="IPR044181">
    <property type="entry name" value="FLZ17/18"/>
</dbReference>
<dbReference type="OrthoDB" id="1927223at2759"/>
<dbReference type="GeneID" id="111281152"/>
<dbReference type="PANTHER" id="PTHR47847:SF2">
    <property type="entry name" value="FCS-LIKE ZINC FINGER 17-RELATED"/>
    <property type="match status" value="1"/>
</dbReference>
<feature type="zinc finger region" description="FLZ-type" evidence="4">
    <location>
        <begin position="84"/>
        <end position="128"/>
    </location>
</feature>
<name>A0A6P5X8J3_DURZI</name>
<keyword evidence="2" id="KW-0479">Metal-binding</keyword>
<dbReference type="Pfam" id="PF04570">
    <property type="entry name" value="zf-FLZ"/>
    <property type="match status" value="1"/>
</dbReference>
<keyword evidence="3" id="KW-0862">Zinc</keyword>
<evidence type="ECO:0000256" key="4">
    <source>
        <dbReference type="PROSITE-ProRule" id="PRU01131"/>
    </source>
</evidence>
<reference evidence="7" key="1">
    <citation type="submission" date="2025-08" db="UniProtKB">
        <authorList>
            <consortium name="RefSeq"/>
        </authorList>
    </citation>
    <scope>IDENTIFICATION</scope>
    <source>
        <tissue evidence="7">Fruit stalk</tissue>
    </source>
</reference>
<sequence>MILKLRSPFKLEGDSTGEDKNNPIYASCSKTSSSVVGLRILTQISQGKPDVAVVVVKPDLKISFPTSRKHYHGHSGRLPASQSCFLKSCHLCHKNLSLDKEVYMYRGDQGFCSIECRDRQIVLDEMREL</sequence>
<dbReference type="PROSITE" id="PS51795">
    <property type="entry name" value="ZF_FLZ"/>
    <property type="match status" value="1"/>
</dbReference>
<evidence type="ECO:0000313" key="6">
    <source>
        <dbReference type="Proteomes" id="UP000515121"/>
    </source>
</evidence>
<organism evidence="6 7">
    <name type="scientific">Durio zibethinus</name>
    <name type="common">Durian</name>
    <dbReference type="NCBI Taxonomy" id="66656"/>
    <lineage>
        <taxon>Eukaryota</taxon>
        <taxon>Viridiplantae</taxon>
        <taxon>Streptophyta</taxon>
        <taxon>Embryophyta</taxon>
        <taxon>Tracheophyta</taxon>
        <taxon>Spermatophyta</taxon>
        <taxon>Magnoliopsida</taxon>
        <taxon>eudicotyledons</taxon>
        <taxon>Gunneridae</taxon>
        <taxon>Pentapetalae</taxon>
        <taxon>rosids</taxon>
        <taxon>malvids</taxon>
        <taxon>Malvales</taxon>
        <taxon>Malvaceae</taxon>
        <taxon>Helicteroideae</taxon>
        <taxon>Durio</taxon>
    </lineage>
</organism>
<feature type="domain" description="FLZ-type" evidence="5">
    <location>
        <begin position="84"/>
        <end position="128"/>
    </location>
</feature>
<dbReference type="RefSeq" id="XP_022724523.1">
    <property type="nucleotide sequence ID" value="XM_022868788.1"/>
</dbReference>
<keyword evidence="3" id="KW-0863">Zinc-finger</keyword>
<dbReference type="PANTHER" id="PTHR47847">
    <property type="entry name" value="FCS-LIKE ZINC FINGER 17"/>
    <property type="match status" value="1"/>
</dbReference>
<dbReference type="AlphaFoldDB" id="A0A6P5X8J3"/>
<dbReference type="KEGG" id="dzi:111281152"/>
<keyword evidence="6" id="KW-1185">Reference proteome</keyword>
<evidence type="ECO:0000256" key="2">
    <source>
        <dbReference type="ARBA" id="ARBA00022723"/>
    </source>
</evidence>
<evidence type="ECO:0000313" key="7">
    <source>
        <dbReference type="RefSeq" id="XP_022724523.1"/>
    </source>
</evidence>
<proteinExistence type="inferred from homology"/>
<evidence type="ECO:0000256" key="1">
    <source>
        <dbReference type="ARBA" id="ARBA00009374"/>
    </source>
</evidence>
<dbReference type="GO" id="GO:0008270">
    <property type="term" value="F:zinc ion binding"/>
    <property type="evidence" value="ECO:0007669"/>
    <property type="project" value="UniProtKB-KW"/>
</dbReference>
<protein>
    <submittedName>
        <fullName evidence="7">Uncharacterized protein LOC111281152</fullName>
    </submittedName>
</protein>
<accession>A0A6P5X8J3</accession>
<dbReference type="Proteomes" id="UP000515121">
    <property type="component" value="Unplaced"/>
</dbReference>